<accession>A0A366Y135</accession>
<evidence type="ECO:0000259" key="2">
    <source>
        <dbReference type="SMART" id="SM00014"/>
    </source>
</evidence>
<evidence type="ECO:0000313" key="4">
    <source>
        <dbReference type="Proteomes" id="UP000253314"/>
    </source>
</evidence>
<dbReference type="InterPro" id="IPR033879">
    <property type="entry name" value="UPP_Pase"/>
</dbReference>
<comment type="caution">
    <text evidence="3">The sequence shown here is derived from an EMBL/GenBank/DDBJ whole genome shotgun (WGS) entry which is preliminary data.</text>
</comment>
<dbReference type="PANTHER" id="PTHR14969:SF58">
    <property type="entry name" value="UNDECAPRENYL-DIPHOSPHATASE BCRC"/>
    <property type="match status" value="1"/>
</dbReference>
<reference evidence="3 4" key="1">
    <citation type="submission" date="2018-07" db="EMBL/GenBank/DDBJ databases">
        <title>Lottiidibacillus patelloidae gen. nov., sp. nov., isolated from the intestinal tract of a marine limpet and the reclassification of B. taeanensis BH030017T, B. algicola KMM 3737T and B. hwajinpoensis SW-72T as genus Lottiidibacillus.</title>
        <authorList>
            <person name="Liu R."/>
            <person name="Huang Z."/>
        </authorList>
    </citation>
    <scope>NUCLEOTIDE SEQUENCE [LARGE SCALE GENOMIC DNA]</scope>
    <source>
        <strain evidence="3 4">BH030017</strain>
    </source>
</reference>
<keyword evidence="4" id="KW-1185">Reference proteome</keyword>
<dbReference type="EMBL" id="QOCW01000003">
    <property type="protein sequence ID" value="RBW70719.1"/>
    <property type="molecule type" value="Genomic_DNA"/>
</dbReference>
<dbReference type="AlphaFoldDB" id="A0A366Y135"/>
<dbReference type="InterPro" id="IPR036938">
    <property type="entry name" value="PAP2/HPO_sf"/>
</dbReference>
<feature type="transmembrane region" description="Helical" evidence="1">
    <location>
        <begin position="51"/>
        <end position="73"/>
    </location>
</feature>
<sequence length="190" mass="22128">MDYKLFKAINRLAGRHNTLDTIMITITYGARFLYIFLTVLMWLRSNTYKKITLYGAISVGAALLLNHLIRLFYFKPRPFVKHRVRYLTPSKKDSSFPSKHTILAFALATSVLLQKRIVGTVMWILALLTGFSRIWVGHHYPVDIIGSAFLGSVISIIIEKSARSFTSFFNWIIYHYYFFCYLIRRKSTNP</sequence>
<feature type="transmembrane region" description="Helical" evidence="1">
    <location>
        <begin position="165"/>
        <end position="184"/>
    </location>
</feature>
<dbReference type="SUPFAM" id="SSF48317">
    <property type="entry name" value="Acid phosphatase/Vanadium-dependent haloperoxidase"/>
    <property type="match status" value="1"/>
</dbReference>
<feature type="transmembrane region" description="Helical" evidence="1">
    <location>
        <begin position="21"/>
        <end position="45"/>
    </location>
</feature>
<dbReference type="InterPro" id="IPR000326">
    <property type="entry name" value="PAP2/HPO"/>
</dbReference>
<dbReference type="OrthoDB" id="9789113at2"/>
<keyword evidence="1" id="KW-0472">Membrane</keyword>
<feature type="transmembrane region" description="Helical" evidence="1">
    <location>
        <begin position="117"/>
        <end position="136"/>
    </location>
</feature>
<gene>
    <name evidence="3" type="ORF">DS031_04335</name>
</gene>
<dbReference type="RefSeq" id="WP_113804713.1">
    <property type="nucleotide sequence ID" value="NZ_QOCW01000003.1"/>
</dbReference>
<evidence type="ECO:0000313" key="3">
    <source>
        <dbReference type="EMBL" id="RBW70719.1"/>
    </source>
</evidence>
<dbReference type="Pfam" id="PF01569">
    <property type="entry name" value="PAP2"/>
    <property type="match status" value="1"/>
</dbReference>
<protein>
    <submittedName>
        <fullName evidence="3">Undecaprenyl-diphosphatase</fullName>
    </submittedName>
</protein>
<dbReference type="GO" id="GO:0005886">
    <property type="term" value="C:plasma membrane"/>
    <property type="evidence" value="ECO:0007669"/>
    <property type="project" value="InterPro"/>
</dbReference>
<dbReference type="Gene3D" id="1.20.144.10">
    <property type="entry name" value="Phosphatidic acid phosphatase type 2/haloperoxidase"/>
    <property type="match status" value="1"/>
</dbReference>
<keyword evidence="1" id="KW-1133">Transmembrane helix</keyword>
<dbReference type="SMART" id="SM00014">
    <property type="entry name" value="acidPPc"/>
    <property type="match status" value="1"/>
</dbReference>
<name>A0A366Y135_9BACI</name>
<proteinExistence type="predicted"/>
<evidence type="ECO:0000256" key="1">
    <source>
        <dbReference type="SAM" id="Phobius"/>
    </source>
</evidence>
<dbReference type="Proteomes" id="UP000253314">
    <property type="component" value="Unassembled WGS sequence"/>
</dbReference>
<dbReference type="PANTHER" id="PTHR14969">
    <property type="entry name" value="SPHINGOSINE-1-PHOSPHATE PHOSPHOHYDROLASE"/>
    <property type="match status" value="1"/>
</dbReference>
<organism evidence="3 4">
    <name type="scientific">Bacillus taeanensis</name>
    <dbReference type="NCBI Taxonomy" id="273032"/>
    <lineage>
        <taxon>Bacteria</taxon>
        <taxon>Bacillati</taxon>
        <taxon>Bacillota</taxon>
        <taxon>Bacilli</taxon>
        <taxon>Bacillales</taxon>
        <taxon>Bacillaceae</taxon>
        <taxon>Bacillus</taxon>
    </lineage>
</organism>
<keyword evidence="1" id="KW-0812">Transmembrane</keyword>
<dbReference type="GO" id="GO:0050380">
    <property type="term" value="F:undecaprenyl-diphosphatase activity"/>
    <property type="evidence" value="ECO:0007669"/>
    <property type="project" value="InterPro"/>
</dbReference>
<dbReference type="CDD" id="cd03385">
    <property type="entry name" value="PAP2_BcrC_like"/>
    <property type="match status" value="1"/>
</dbReference>
<feature type="domain" description="Phosphatidic acid phosphatase type 2/haloperoxidase" evidence="2">
    <location>
        <begin position="48"/>
        <end position="159"/>
    </location>
</feature>